<keyword evidence="1" id="KW-0472">Membrane</keyword>
<dbReference type="AlphaFoldDB" id="A0A8G2G1I0"/>
<name>A0A8G2G1I0_FLAPS</name>
<dbReference type="Gene3D" id="1.20.144.10">
    <property type="entry name" value="Phosphatidic acid phosphatase type 2/haloperoxidase"/>
    <property type="match status" value="2"/>
</dbReference>
<gene>
    <name evidence="3" type="ORF">H0H26_05140</name>
</gene>
<reference evidence="3 4" key="1">
    <citation type="submission" date="2020-07" db="EMBL/GenBank/DDBJ databases">
        <title>Genomic characterization of Flavobacterium psychrophilum strains.</title>
        <authorList>
            <person name="Castillo D."/>
            <person name="Jorgensen J."/>
            <person name="Middelboe M."/>
        </authorList>
    </citation>
    <scope>NUCLEOTIDE SEQUENCE [LARGE SCALE GENOMIC DNA]</scope>
    <source>
        <strain evidence="3 4">FPS-R7</strain>
    </source>
</reference>
<dbReference type="InterPro" id="IPR036938">
    <property type="entry name" value="PAP2/HPO_sf"/>
</dbReference>
<organism evidence="3 4">
    <name type="scientific">Flavobacterium psychrophilum</name>
    <dbReference type="NCBI Taxonomy" id="96345"/>
    <lineage>
        <taxon>Bacteria</taxon>
        <taxon>Pseudomonadati</taxon>
        <taxon>Bacteroidota</taxon>
        <taxon>Flavobacteriia</taxon>
        <taxon>Flavobacteriales</taxon>
        <taxon>Flavobacteriaceae</taxon>
        <taxon>Flavobacterium</taxon>
    </lineage>
</organism>
<feature type="transmembrane region" description="Helical" evidence="1">
    <location>
        <begin position="106"/>
        <end position="127"/>
    </location>
</feature>
<dbReference type="Pfam" id="PF01569">
    <property type="entry name" value="PAP2"/>
    <property type="match status" value="1"/>
</dbReference>
<dbReference type="RefSeq" id="WP_034098880.1">
    <property type="nucleotide sequence ID" value="NZ_BJSX01000025.1"/>
</dbReference>
<dbReference type="Proteomes" id="UP000596329">
    <property type="component" value="Chromosome"/>
</dbReference>
<dbReference type="PANTHER" id="PTHR14969">
    <property type="entry name" value="SPHINGOSINE-1-PHOSPHATE PHOSPHOHYDROLASE"/>
    <property type="match status" value="1"/>
</dbReference>
<dbReference type="PANTHER" id="PTHR14969:SF13">
    <property type="entry name" value="AT30094P"/>
    <property type="match status" value="1"/>
</dbReference>
<feature type="transmembrane region" description="Helical" evidence="1">
    <location>
        <begin position="159"/>
        <end position="180"/>
    </location>
</feature>
<sequence length="189" mass="22128">MLEKIITIDKELLVFLNTLGSKDFDSLWLIITKQSSWIPLFVFLLYLVYKKLGAKQTIIVVLFVAVLLTVNNTITELFKTMFQRLRPCNDPAIKDVIRNIKPSSTFSFFSGHSSNTMAVFVFLYAIFKKQYKYFWILILWPLIFAYSRIYLALHFPTDILAGYTCGIITGSITFTGYKWFQLKYFKNYL</sequence>
<feature type="transmembrane region" description="Helical" evidence="1">
    <location>
        <begin position="56"/>
        <end position="74"/>
    </location>
</feature>
<dbReference type="SMART" id="SM00014">
    <property type="entry name" value="acidPPc"/>
    <property type="match status" value="1"/>
</dbReference>
<keyword evidence="1" id="KW-0812">Transmembrane</keyword>
<dbReference type="EMBL" id="CP059075">
    <property type="protein sequence ID" value="QRE04975.1"/>
    <property type="molecule type" value="Genomic_DNA"/>
</dbReference>
<proteinExistence type="predicted"/>
<evidence type="ECO:0000259" key="2">
    <source>
        <dbReference type="SMART" id="SM00014"/>
    </source>
</evidence>
<keyword evidence="1" id="KW-1133">Transmembrane helix</keyword>
<evidence type="ECO:0000256" key="1">
    <source>
        <dbReference type="SAM" id="Phobius"/>
    </source>
</evidence>
<dbReference type="SUPFAM" id="SSF48317">
    <property type="entry name" value="Acid phosphatase/Vanadium-dependent haloperoxidase"/>
    <property type="match status" value="1"/>
</dbReference>
<feature type="transmembrane region" description="Helical" evidence="1">
    <location>
        <begin position="27"/>
        <end position="49"/>
    </location>
</feature>
<protein>
    <submittedName>
        <fullName evidence="3">Phosphatase PAP2 family protein</fullName>
    </submittedName>
</protein>
<evidence type="ECO:0000313" key="3">
    <source>
        <dbReference type="EMBL" id="QRE04975.1"/>
    </source>
</evidence>
<feature type="transmembrane region" description="Helical" evidence="1">
    <location>
        <begin position="134"/>
        <end position="153"/>
    </location>
</feature>
<dbReference type="InterPro" id="IPR000326">
    <property type="entry name" value="PAP2/HPO"/>
</dbReference>
<feature type="domain" description="Phosphatidic acid phosphatase type 2/haloperoxidase" evidence="2">
    <location>
        <begin position="60"/>
        <end position="174"/>
    </location>
</feature>
<evidence type="ECO:0000313" key="4">
    <source>
        <dbReference type="Proteomes" id="UP000596329"/>
    </source>
</evidence>
<accession>A0A8G2G1I0</accession>